<evidence type="ECO:0008006" key="3">
    <source>
        <dbReference type="Google" id="ProtNLM"/>
    </source>
</evidence>
<dbReference type="Proteomes" id="UP000560069">
    <property type="component" value="Unassembled WGS sequence"/>
</dbReference>
<evidence type="ECO:0000313" key="2">
    <source>
        <dbReference type="Proteomes" id="UP000560069"/>
    </source>
</evidence>
<organism evidence="1 2">
    <name type="scientific">Nesterenkonia sandarakina</name>
    <dbReference type="NCBI Taxonomy" id="272918"/>
    <lineage>
        <taxon>Bacteria</taxon>
        <taxon>Bacillati</taxon>
        <taxon>Actinomycetota</taxon>
        <taxon>Actinomycetes</taxon>
        <taxon>Micrococcales</taxon>
        <taxon>Micrococcaceae</taxon>
        <taxon>Nesterenkonia</taxon>
    </lineage>
</organism>
<reference evidence="1 2" key="1">
    <citation type="submission" date="2020-07" db="EMBL/GenBank/DDBJ databases">
        <title>Sequencing the genomes of 1000 actinobacteria strains.</title>
        <authorList>
            <person name="Klenk H.-P."/>
        </authorList>
    </citation>
    <scope>NUCLEOTIDE SEQUENCE [LARGE SCALE GENOMIC DNA]</scope>
    <source>
        <strain evidence="1 2">DSM 15664</strain>
    </source>
</reference>
<sequence length="448" mass="50119">MLDTSRLPNGEVGWGKLLDFVLEAGDKAEAHFLEVKGPLDLGTQPHRAKVAKFLLGVANRQPDTAARDYKGYAVLVVGVGQGRADGVPTGTEHHKLSDSLRRYLGDDYPGFDLQRLPRPDGREVLFIIASPPKAGDPLYPCHASLDDEASKRKPKQHLLTEGAVYVRSTTETRVATAQDIKMLSTRAQSVGAKAIALEVRNVGPIHNVPDLDEVILGLYQVTDERYRGRYLNHPKKRVEPSVLVQALGRMDQGLGGYREVSAEERQTRLMVWRSEWDQLLVQARERFLGTLLSGFSFTVVSPGTFIEEPRLEIRLHGCEAAEVTLDDSPHLDDFIKPVPEPRNSLIPPHMSFNPAALRRHGEDPISWHLDGDDVVVVMERNDLRPHTPWQAPDDELSVLVRDASAQTIKISWRLTVKGSHESWVGEEEIPTEQSRDALTIFRELVEFD</sequence>
<evidence type="ECO:0000313" key="1">
    <source>
        <dbReference type="EMBL" id="NYJ15737.1"/>
    </source>
</evidence>
<dbReference type="AlphaFoldDB" id="A0A7Z0E7C8"/>
<name>A0A7Z0E7C8_9MICC</name>
<accession>A0A7Z0E7C8</accession>
<dbReference type="EMBL" id="JACCFQ010000001">
    <property type="protein sequence ID" value="NYJ15737.1"/>
    <property type="molecule type" value="Genomic_DNA"/>
</dbReference>
<gene>
    <name evidence="1" type="ORF">HNR11_000271</name>
</gene>
<keyword evidence="2" id="KW-1185">Reference proteome</keyword>
<protein>
    <recommendedName>
        <fullName evidence="3">DNA-binding protein</fullName>
    </recommendedName>
</protein>
<dbReference type="RefSeq" id="WP_179440779.1">
    <property type="nucleotide sequence ID" value="NZ_BAAALK010000001.1"/>
</dbReference>
<proteinExistence type="predicted"/>
<comment type="caution">
    <text evidence="1">The sequence shown here is derived from an EMBL/GenBank/DDBJ whole genome shotgun (WGS) entry which is preliminary data.</text>
</comment>